<dbReference type="GO" id="GO:0006935">
    <property type="term" value="P:chemotaxis"/>
    <property type="evidence" value="ECO:0007669"/>
    <property type="project" value="UniProtKB-ARBA"/>
</dbReference>
<evidence type="ECO:0000256" key="2">
    <source>
        <dbReference type="ARBA" id="ARBA00023224"/>
    </source>
</evidence>
<evidence type="ECO:0000256" key="4">
    <source>
        <dbReference type="SAM" id="Phobius"/>
    </source>
</evidence>
<gene>
    <name evidence="6" type="ORF">C6Y40_04505</name>
</gene>
<dbReference type="SUPFAM" id="SSF58104">
    <property type="entry name" value="Methyl-accepting chemotaxis protein (MCP) signaling domain"/>
    <property type="match status" value="1"/>
</dbReference>
<keyword evidence="4" id="KW-1133">Transmembrane helix</keyword>
<keyword evidence="2 3" id="KW-0807">Transducer</keyword>
<dbReference type="Proteomes" id="UP000238949">
    <property type="component" value="Unassembled WGS sequence"/>
</dbReference>
<dbReference type="GO" id="GO:0007165">
    <property type="term" value="P:signal transduction"/>
    <property type="evidence" value="ECO:0007669"/>
    <property type="project" value="UniProtKB-KW"/>
</dbReference>
<feature type="transmembrane region" description="Helical" evidence="4">
    <location>
        <begin position="20"/>
        <end position="39"/>
    </location>
</feature>
<reference evidence="7" key="1">
    <citation type="journal article" date="2020" name="Int. J. Syst. Evol. Microbiol.">
        <title>Alteromonas alba sp. nov., a marine bacterium isolated from the seawater of the West Pacific Ocean.</title>
        <authorList>
            <person name="Sun C."/>
            <person name="Wu Y.-H."/>
            <person name="Xamxidin M."/>
            <person name="Cheng H."/>
            <person name="Xu X.-W."/>
        </authorList>
    </citation>
    <scope>NUCLEOTIDE SEQUENCE [LARGE SCALE GENOMIC DNA]</scope>
    <source>
        <strain evidence="7">190</strain>
    </source>
</reference>
<evidence type="ECO:0000256" key="3">
    <source>
        <dbReference type="PROSITE-ProRule" id="PRU00284"/>
    </source>
</evidence>
<evidence type="ECO:0000256" key="1">
    <source>
        <dbReference type="ARBA" id="ARBA00004370"/>
    </source>
</evidence>
<dbReference type="InterPro" id="IPR004089">
    <property type="entry name" value="MCPsignal_dom"/>
</dbReference>
<keyword evidence="4" id="KW-0812">Transmembrane</keyword>
<dbReference type="EMBL" id="PVNP01000033">
    <property type="protein sequence ID" value="PRO74840.1"/>
    <property type="molecule type" value="Genomic_DNA"/>
</dbReference>
<dbReference type="Gene3D" id="1.10.287.950">
    <property type="entry name" value="Methyl-accepting chemotaxis protein"/>
    <property type="match status" value="1"/>
</dbReference>
<dbReference type="GO" id="GO:0016020">
    <property type="term" value="C:membrane"/>
    <property type="evidence" value="ECO:0007669"/>
    <property type="project" value="UniProtKB-SubCell"/>
</dbReference>
<protein>
    <submittedName>
        <fullName evidence="6">Chemotaxis protein</fullName>
    </submittedName>
</protein>
<dbReference type="PANTHER" id="PTHR32089">
    <property type="entry name" value="METHYL-ACCEPTING CHEMOTAXIS PROTEIN MCPB"/>
    <property type="match status" value="1"/>
</dbReference>
<evidence type="ECO:0000259" key="5">
    <source>
        <dbReference type="PROSITE" id="PS50111"/>
    </source>
</evidence>
<dbReference type="OrthoDB" id="9808588at2"/>
<dbReference type="Pfam" id="PF00015">
    <property type="entry name" value="MCPsignal"/>
    <property type="match status" value="1"/>
</dbReference>
<dbReference type="AlphaFoldDB" id="A0A2S9VEF7"/>
<sequence length="497" mass="54939">MKENTSNVSKNIPFLSQKFLINCVVFIVLTVVLAVYSIIANGVGFVNVSSPIIAVVFAIYAYRDHQRPIDALSAIHLTLKEAIQGNTHVRVTQTRGLGEVGKVAWELNDFLDIVETNFKELSNSFERAGKRQFYRKGLVKGLPGEFAEIMNNVNGAIGAMEKADTFARQNRLLSEMHHLNTSNLLDNLKDSQSQMVTLSEKMDDVLSIAGESKHGADRSSKTVGELKLSIEQVNERMVSVEETANLLAQESSRIAETVKLIGDIAEQTNLLALNAAIEAARAGEVGRGFAVVADEVRHLADRTRKSTEEISDIIFNLTGKIDTMVSQTLEVAQSTKDIGDEVSSFHTNFESVAKAADDTITLIGQTKDSSFASLVKLDHIIYMQNGYIAMENDAEGKEADAVKVDHMSCRLGKWYFEGIGKEMFSGLNAFKELDSYHAGVHQNVHKAMEYVTQDWLRSDAVFDGIIHHMSLAEQNSSQVINCLTRLVDEKHRSPAVR</sequence>
<dbReference type="Pfam" id="PF13682">
    <property type="entry name" value="CZB"/>
    <property type="match status" value="1"/>
</dbReference>
<dbReference type="PANTHER" id="PTHR32089:SF112">
    <property type="entry name" value="LYSOZYME-LIKE PROTEIN-RELATED"/>
    <property type="match status" value="1"/>
</dbReference>
<dbReference type="PROSITE" id="PS50111">
    <property type="entry name" value="CHEMOTAXIS_TRANSDUC_2"/>
    <property type="match status" value="1"/>
</dbReference>
<accession>A0A2S9VEF7</accession>
<dbReference type="SMART" id="SM00283">
    <property type="entry name" value="MA"/>
    <property type="match status" value="1"/>
</dbReference>
<dbReference type="RefSeq" id="WP_105933548.1">
    <property type="nucleotide sequence ID" value="NZ_PVNP01000033.1"/>
</dbReference>
<dbReference type="Gene3D" id="1.20.120.30">
    <property type="entry name" value="Aspartate receptor, ligand-binding domain"/>
    <property type="match status" value="1"/>
</dbReference>
<dbReference type="InterPro" id="IPR025991">
    <property type="entry name" value="Chemoreceptor_zinc-bind_dom"/>
</dbReference>
<keyword evidence="4" id="KW-0472">Membrane</keyword>
<comment type="subcellular location">
    <subcellularLocation>
        <location evidence="1">Membrane</location>
    </subcellularLocation>
</comment>
<feature type="domain" description="Methyl-accepting transducer" evidence="5">
    <location>
        <begin position="159"/>
        <end position="370"/>
    </location>
</feature>
<proteinExistence type="predicted"/>
<evidence type="ECO:0000313" key="6">
    <source>
        <dbReference type="EMBL" id="PRO74840.1"/>
    </source>
</evidence>
<name>A0A2S9VEF7_9ALTE</name>
<keyword evidence="7" id="KW-1185">Reference proteome</keyword>
<evidence type="ECO:0000313" key="7">
    <source>
        <dbReference type="Proteomes" id="UP000238949"/>
    </source>
</evidence>
<comment type="caution">
    <text evidence="6">The sequence shown here is derived from an EMBL/GenBank/DDBJ whole genome shotgun (WGS) entry which is preliminary data.</text>
</comment>
<organism evidence="6 7">
    <name type="scientific">Alteromonas alba</name>
    <dbReference type="NCBI Taxonomy" id="2079529"/>
    <lineage>
        <taxon>Bacteria</taxon>
        <taxon>Pseudomonadati</taxon>
        <taxon>Pseudomonadota</taxon>
        <taxon>Gammaproteobacteria</taxon>
        <taxon>Alteromonadales</taxon>
        <taxon>Alteromonadaceae</taxon>
        <taxon>Alteromonas/Salinimonas group</taxon>
        <taxon>Alteromonas</taxon>
    </lineage>
</organism>